<comment type="caution">
    <text evidence="1">The sequence shown here is derived from an EMBL/GenBank/DDBJ whole genome shotgun (WGS) entry which is preliminary data.</text>
</comment>
<reference evidence="1 2" key="1">
    <citation type="journal article" date="2019" name="Appl. Microbiol. Biotechnol.">
        <title>Genome sequence of Isaria javanica and comparative genome analysis insights into family S53 peptidase evolution in fungal entomopathogens.</title>
        <authorList>
            <person name="Lin R."/>
            <person name="Zhang X."/>
            <person name="Xin B."/>
            <person name="Zou M."/>
            <person name="Gao Y."/>
            <person name="Qin F."/>
            <person name="Hu Q."/>
            <person name="Xie B."/>
            <person name="Cheng X."/>
        </authorList>
    </citation>
    <scope>NUCLEOTIDE SEQUENCE [LARGE SCALE GENOMIC DNA]</scope>
    <source>
        <strain evidence="1 2">IJ1G</strain>
    </source>
</reference>
<protein>
    <submittedName>
        <fullName evidence="1">Uncharacterized protein</fullName>
    </submittedName>
</protein>
<dbReference type="AlphaFoldDB" id="A0A545VPV1"/>
<dbReference type="Proteomes" id="UP000315783">
    <property type="component" value="Unassembled WGS sequence"/>
</dbReference>
<evidence type="ECO:0000313" key="1">
    <source>
        <dbReference type="EMBL" id="TQV91810.1"/>
    </source>
</evidence>
<organism evidence="1 2">
    <name type="scientific">Cordyceps javanica</name>
    <dbReference type="NCBI Taxonomy" id="43265"/>
    <lineage>
        <taxon>Eukaryota</taxon>
        <taxon>Fungi</taxon>
        <taxon>Dikarya</taxon>
        <taxon>Ascomycota</taxon>
        <taxon>Pezizomycotina</taxon>
        <taxon>Sordariomycetes</taxon>
        <taxon>Hypocreomycetidae</taxon>
        <taxon>Hypocreales</taxon>
        <taxon>Cordycipitaceae</taxon>
        <taxon>Cordyceps</taxon>
    </lineage>
</organism>
<dbReference type="STRING" id="43265.A0A545VPV1"/>
<evidence type="ECO:0000313" key="2">
    <source>
        <dbReference type="Proteomes" id="UP000315783"/>
    </source>
</evidence>
<name>A0A545VPV1_9HYPO</name>
<sequence>MPRYLADEYGGPPLSEIDHQYDTTAAMGAYHGLTVKAGRRHITFIDLAKCPNGVMVVLKQSTDVILDSRTDGSGENLIDPTSILQVRDEAMLGNTWCRSEHCAATRMKKPGRSLGHFGDCQQL</sequence>
<gene>
    <name evidence="1" type="ORF">IF1G_09395</name>
</gene>
<proteinExistence type="predicted"/>
<keyword evidence="2" id="KW-1185">Reference proteome</keyword>
<accession>A0A545VPV1</accession>
<dbReference type="EMBL" id="SPUK01000017">
    <property type="protein sequence ID" value="TQV91810.1"/>
    <property type="molecule type" value="Genomic_DNA"/>
</dbReference>